<gene>
    <name evidence="4" type="ORF">GLS40_00060</name>
</gene>
<sequence>MTPIRLTPQDDMAPVHQLLQAAFAYMEPRIDPPSSLLRMTPDSLAEEAARNELWAIRDPGPVACMILTPQPGHLYLGKLAVAATHRGRGLARMMLDHAGARALALGLPAVVLQTRVELVENHAAFARLGFAETGRTAHAGYDRPTSVTFTRMLG</sequence>
<dbReference type="PROSITE" id="PS51186">
    <property type="entry name" value="GNAT"/>
    <property type="match status" value="1"/>
</dbReference>
<dbReference type="RefSeq" id="WP_160380565.1">
    <property type="nucleotide sequence ID" value="NZ_WNXQ01000001.1"/>
</dbReference>
<keyword evidence="5" id="KW-1185">Reference proteome</keyword>
<evidence type="ECO:0000313" key="5">
    <source>
        <dbReference type="Proteomes" id="UP000443843"/>
    </source>
</evidence>
<evidence type="ECO:0000313" key="4">
    <source>
        <dbReference type="EMBL" id="MWB76407.1"/>
    </source>
</evidence>
<organism evidence="4 5">
    <name type="scientific">Pseudooceanicola pacificus</name>
    <dbReference type="NCBI Taxonomy" id="2676438"/>
    <lineage>
        <taxon>Bacteria</taxon>
        <taxon>Pseudomonadati</taxon>
        <taxon>Pseudomonadota</taxon>
        <taxon>Alphaproteobacteria</taxon>
        <taxon>Rhodobacterales</taxon>
        <taxon>Paracoccaceae</taxon>
        <taxon>Pseudooceanicola</taxon>
    </lineage>
</organism>
<protein>
    <submittedName>
        <fullName evidence="4">GNAT family N-acetyltransferase</fullName>
    </submittedName>
</protein>
<keyword evidence="2" id="KW-0012">Acyltransferase</keyword>
<dbReference type="SUPFAM" id="SSF55729">
    <property type="entry name" value="Acyl-CoA N-acyltransferases (Nat)"/>
    <property type="match status" value="1"/>
</dbReference>
<feature type="domain" description="N-acetyltransferase" evidence="3">
    <location>
        <begin position="2"/>
        <end position="154"/>
    </location>
</feature>
<dbReference type="GO" id="GO:0016747">
    <property type="term" value="F:acyltransferase activity, transferring groups other than amino-acyl groups"/>
    <property type="evidence" value="ECO:0007669"/>
    <property type="project" value="InterPro"/>
</dbReference>
<dbReference type="EMBL" id="WNXQ01000001">
    <property type="protein sequence ID" value="MWB76407.1"/>
    <property type="molecule type" value="Genomic_DNA"/>
</dbReference>
<keyword evidence="1 4" id="KW-0808">Transferase</keyword>
<dbReference type="InterPro" id="IPR000182">
    <property type="entry name" value="GNAT_dom"/>
</dbReference>
<evidence type="ECO:0000256" key="1">
    <source>
        <dbReference type="ARBA" id="ARBA00022679"/>
    </source>
</evidence>
<evidence type="ECO:0000259" key="3">
    <source>
        <dbReference type="PROSITE" id="PS51186"/>
    </source>
</evidence>
<dbReference type="AlphaFoldDB" id="A0A844VYF3"/>
<dbReference type="PANTHER" id="PTHR43877">
    <property type="entry name" value="AMINOALKYLPHOSPHONATE N-ACETYLTRANSFERASE-RELATED-RELATED"/>
    <property type="match status" value="1"/>
</dbReference>
<accession>A0A844VYF3</accession>
<evidence type="ECO:0000256" key="2">
    <source>
        <dbReference type="ARBA" id="ARBA00023315"/>
    </source>
</evidence>
<dbReference type="InterPro" id="IPR016181">
    <property type="entry name" value="Acyl_CoA_acyltransferase"/>
</dbReference>
<reference evidence="4 5" key="1">
    <citation type="submission" date="2019-11" db="EMBL/GenBank/DDBJ databases">
        <title>Pseudooceanicola pacifica sp. nov., isolated from deep-sea sediment of the Pacific Ocean.</title>
        <authorList>
            <person name="Lyu L."/>
        </authorList>
    </citation>
    <scope>NUCLEOTIDE SEQUENCE [LARGE SCALE GENOMIC DNA]</scope>
    <source>
        <strain evidence="4 5">216_PA32_1</strain>
    </source>
</reference>
<dbReference type="InterPro" id="IPR050832">
    <property type="entry name" value="Bact_Acetyltransf"/>
</dbReference>
<dbReference type="Proteomes" id="UP000443843">
    <property type="component" value="Unassembled WGS sequence"/>
</dbReference>
<dbReference type="CDD" id="cd04301">
    <property type="entry name" value="NAT_SF"/>
    <property type="match status" value="1"/>
</dbReference>
<dbReference type="Pfam" id="PF00583">
    <property type="entry name" value="Acetyltransf_1"/>
    <property type="match status" value="1"/>
</dbReference>
<comment type="caution">
    <text evidence="4">The sequence shown here is derived from an EMBL/GenBank/DDBJ whole genome shotgun (WGS) entry which is preliminary data.</text>
</comment>
<name>A0A844VYF3_9RHOB</name>
<proteinExistence type="predicted"/>
<dbReference type="Gene3D" id="3.40.630.30">
    <property type="match status" value="1"/>
</dbReference>